<dbReference type="SUPFAM" id="SSF53098">
    <property type="entry name" value="Ribonuclease H-like"/>
    <property type="match status" value="1"/>
</dbReference>
<dbReference type="AlphaFoldDB" id="A0ABD3SF43"/>
<dbReference type="Proteomes" id="UP001530377">
    <property type="component" value="Unassembled WGS sequence"/>
</dbReference>
<dbReference type="Pfam" id="PF13976">
    <property type="entry name" value="gag_pre-integrs"/>
    <property type="match status" value="1"/>
</dbReference>
<dbReference type="InterPro" id="IPR054722">
    <property type="entry name" value="PolX-like_BBD"/>
</dbReference>
<dbReference type="InterPro" id="IPR012337">
    <property type="entry name" value="RNaseH-like_sf"/>
</dbReference>
<organism evidence="3 4">
    <name type="scientific">Cyclostephanos tholiformis</name>
    <dbReference type="NCBI Taxonomy" id="382380"/>
    <lineage>
        <taxon>Eukaryota</taxon>
        <taxon>Sar</taxon>
        <taxon>Stramenopiles</taxon>
        <taxon>Ochrophyta</taxon>
        <taxon>Bacillariophyta</taxon>
        <taxon>Coscinodiscophyceae</taxon>
        <taxon>Thalassiosirophycidae</taxon>
        <taxon>Stephanodiscales</taxon>
        <taxon>Stephanodiscaceae</taxon>
        <taxon>Cyclostephanos</taxon>
    </lineage>
</organism>
<reference evidence="3 4" key="1">
    <citation type="submission" date="2024-10" db="EMBL/GenBank/DDBJ databases">
        <title>Updated reference genomes for cyclostephanoid diatoms.</title>
        <authorList>
            <person name="Roberts W.R."/>
            <person name="Alverson A.J."/>
        </authorList>
    </citation>
    <scope>NUCLEOTIDE SEQUENCE [LARGE SCALE GENOMIC DNA]</scope>
    <source>
        <strain evidence="3 4">AJA228-03</strain>
    </source>
</reference>
<dbReference type="EMBL" id="JALLPB020000050">
    <property type="protein sequence ID" value="KAL3822937.1"/>
    <property type="molecule type" value="Genomic_DNA"/>
</dbReference>
<dbReference type="Pfam" id="PF22936">
    <property type="entry name" value="Pol_BBD"/>
    <property type="match status" value="1"/>
</dbReference>
<name>A0ABD3SF43_9STRA</name>
<feature type="domain" description="GAG-pre-integrase" evidence="1">
    <location>
        <begin position="368"/>
        <end position="420"/>
    </location>
</feature>
<evidence type="ECO:0000259" key="1">
    <source>
        <dbReference type="Pfam" id="PF13976"/>
    </source>
</evidence>
<comment type="caution">
    <text evidence="3">The sequence shown here is derived from an EMBL/GenBank/DDBJ whole genome shotgun (WGS) entry which is preliminary data.</text>
</comment>
<dbReference type="InterPro" id="IPR025724">
    <property type="entry name" value="GAG-pre-integrase_dom"/>
</dbReference>
<evidence type="ECO:0000313" key="4">
    <source>
        <dbReference type="Proteomes" id="UP001530377"/>
    </source>
</evidence>
<sequence>MAPFLFSYLLHSLLPEDPKLLKTTLGAFLQSSQWRWSPQSPRRHAVPLRLRGKSKPSVRLRQVKNTKMRASLRTYLLSPTMSLFRVGCRLGSSLTRRRMRESPVMRVAREPLMALSSAIQDILPVRFDSDSYSIGVDCHASRCMANSPHLFEDLKLIKMGAVEGIKQGLEIKGIGTFKFKIEDDDGRTHEVKIKNSLYLPELRRCLLSPQHWAQEAGDNHPLPRGTRMENDDANCILFWGQGKYKKTIPHNPDSNVPILHTAASALTYRAFATTFEAMEANFYRREHVRQLPGLRRHEETPDDQEFIADENVHFNGAKRMENGVSADDETIKMSKVTSPSEGEHEGQTRMRALTFDPSPPLEEEEEVHLAAADDQAELMRWHYRLGHLPFARLKLLAKNGEVPRRLAKVPPPKCAGCLFGAMTKVPWRGRESRTSHEVFVASKPGECVSVDHMVSTQAGFYAQLKGKLTNKRYRAASVFVDHFSRLRFVHLMQDLSSEETVNAKLAFERFARARLNAHFQNGIAERAIRDLSESARKQLLHARHRWPAAVHVALWPYALRNAALLHNNLPTLEDGTSRLELFSSIRGRRDVTLDTGIDDVKYAINSGAFACTKRVPSPLGNHDPRDGICGTDDDNDGARWCTSGVVVGWEDVCCSLCCQLCTLAQMARHTVDYEERDAACCNTSGVADWDDDEAYVGVEYGHVLEGSVLVV</sequence>
<evidence type="ECO:0008006" key="5">
    <source>
        <dbReference type="Google" id="ProtNLM"/>
    </source>
</evidence>
<evidence type="ECO:0000259" key="2">
    <source>
        <dbReference type="Pfam" id="PF22936"/>
    </source>
</evidence>
<proteinExistence type="predicted"/>
<accession>A0ABD3SF43</accession>
<protein>
    <recommendedName>
        <fullName evidence="5">GAG-pre-integrase domain-containing protein</fullName>
    </recommendedName>
</protein>
<gene>
    <name evidence="3" type="ORF">ACHAXA_011652</name>
</gene>
<evidence type="ECO:0000313" key="3">
    <source>
        <dbReference type="EMBL" id="KAL3822937.1"/>
    </source>
</evidence>
<keyword evidence="4" id="KW-1185">Reference proteome</keyword>
<feature type="domain" description="Retrovirus-related Pol polyprotein from transposon TNT 1-94-like beta-barrel" evidence="2">
    <location>
        <begin position="136"/>
        <end position="212"/>
    </location>
</feature>